<evidence type="ECO:0000313" key="3">
    <source>
        <dbReference type="EMBL" id="MBM0651493.1"/>
    </source>
</evidence>
<dbReference type="Proteomes" id="UP000603506">
    <property type="component" value="Unassembled WGS sequence"/>
</dbReference>
<keyword evidence="1" id="KW-1133">Transmembrane helix</keyword>
<feature type="transmembrane region" description="Helical" evidence="1">
    <location>
        <begin position="7"/>
        <end position="25"/>
    </location>
</feature>
<dbReference type="RefSeq" id="WP_203094931.1">
    <property type="nucleotide sequence ID" value="NZ_JAESPH010000030.1"/>
</dbReference>
<reference evidence="3 4" key="1">
    <citation type="submission" date="2021-01" db="EMBL/GenBank/DDBJ databases">
        <title>Evidence that Capnocytophaga endodontalis is a later homotypic synonym for Capnocytophaga genospecies AHN8471, and request for opinion on proposed recognition of strain AHN8471 as type strain of the species.</title>
        <authorList>
            <person name="Nicholson A.C."/>
            <person name="Hopper C.L."/>
            <person name="Gulvik C.A."/>
            <person name="Mcquiston J.R."/>
            <person name="Lau E.F."/>
        </authorList>
    </citation>
    <scope>NUCLEOTIDE SEQUENCE [LARGE SCALE GENOMIC DNA]</scope>
    <source>
        <strain evidence="3 4">AHN9576</strain>
    </source>
</reference>
<evidence type="ECO:0000313" key="4">
    <source>
        <dbReference type="Proteomes" id="UP000603506"/>
    </source>
</evidence>
<sequence length="217" mass="25539">MKLKYYNTTWLIITILVISIPIDYISNCLEDWIMKKWMLKDIYKYLGTFSTISLLTLLISFINRFLWKFKLLGYRLFIWLVDVPDLNGRYEGILESSFLNSVTNENTKKKCVIEIDQNASKITINSYYADEDGIETSKSESISEEIIKKNNGFYDLYYIFTNKPDILNEGLSNHSGTCKLTFYPEDKKLEGEYYNDRLCKGKISVKFTDKHIKGKFY</sequence>
<organism evidence="3 4">
    <name type="scientific">Capnocytophaga genosp. AHN8471</name>
    <dbReference type="NCBI Taxonomy" id="327574"/>
    <lineage>
        <taxon>Bacteria</taxon>
        <taxon>Pseudomonadati</taxon>
        <taxon>Bacteroidota</taxon>
        <taxon>Flavobacteriia</taxon>
        <taxon>Flavobacteriales</taxon>
        <taxon>Flavobacteriaceae</taxon>
        <taxon>Capnocytophaga</taxon>
    </lineage>
</organism>
<evidence type="ECO:0000259" key="2">
    <source>
        <dbReference type="Pfam" id="PF18153"/>
    </source>
</evidence>
<dbReference type="EMBL" id="JAEUAH010000020">
    <property type="protein sequence ID" value="MBM0651493.1"/>
    <property type="molecule type" value="Genomic_DNA"/>
</dbReference>
<evidence type="ECO:0000256" key="1">
    <source>
        <dbReference type="SAM" id="Phobius"/>
    </source>
</evidence>
<dbReference type="InterPro" id="IPR041208">
    <property type="entry name" value="Cap15"/>
</dbReference>
<dbReference type="Pfam" id="PF18153">
    <property type="entry name" value="Cap15_CD_rec"/>
    <property type="match status" value="1"/>
</dbReference>
<keyword evidence="1" id="KW-0812">Transmembrane</keyword>
<proteinExistence type="predicted"/>
<keyword evidence="1" id="KW-0472">Membrane</keyword>
<keyword evidence="4" id="KW-1185">Reference proteome</keyword>
<comment type="caution">
    <text evidence="3">The sequence shown here is derived from an EMBL/GenBank/DDBJ whole genome shotgun (WGS) entry which is preliminary data.</text>
</comment>
<gene>
    <name evidence="3" type="ORF">JNB19_12150</name>
</gene>
<feature type="domain" description="CD-NTase-associated protein 15" evidence="2">
    <location>
        <begin position="82"/>
        <end position="205"/>
    </location>
</feature>
<feature type="transmembrane region" description="Helical" evidence="1">
    <location>
        <begin position="45"/>
        <end position="67"/>
    </location>
</feature>
<protein>
    <recommendedName>
        <fullName evidence="2">CD-NTase-associated protein 15 domain-containing protein</fullName>
    </recommendedName>
</protein>
<name>A0ABS1YYM2_9FLAO</name>
<accession>A0ABS1YYM2</accession>